<name>A0ACA9LIR1_9GLOM</name>
<evidence type="ECO:0000313" key="2">
    <source>
        <dbReference type="Proteomes" id="UP000789702"/>
    </source>
</evidence>
<comment type="caution">
    <text evidence="1">The sequence shown here is derived from an EMBL/GenBank/DDBJ whole genome shotgun (WGS) entry which is preliminary data.</text>
</comment>
<sequence>MFDNSNSSEAINTIQSKLLSTHQNVIEDLKGSSKAKATSFTLTNKSDKESEFNLYSSRSTFSSNCKKSEYPDETVDTNILDQDDESEGIQKKKRHQKSTVNNYKKGDESAHQSLNNVNDYNLYQDEVIDTNEINQNNESEEIQKKKRGQKNTVGSSIKGVLNDVNKLLLFW</sequence>
<accession>A0ACA9LIR1</accession>
<dbReference type="EMBL" id="CAJVPU010004447">
    <property type="protein sequence ID" value="CAG8533192.1"/>
    <property type="molecule type" value="Genomic_DNA"/>
</dbReference>
<gene>
    <name evidence="1" type="ORF">DHETER_LOCUS4460</name>
</gene>
<dbReference type="Proteomes" id="UP000789702">
    <property type="component" value="Unassembled WGS sequence"/>
</dbReference>
<proteinExistence type="predicted"/>
<evidence type="ECO:0000313" key="1">
    <source>
        <dbReference type="EMBL" id="CAG8533192.1"/>
    </source>
</evidence>
<keyword evidence="2" id="KW-1185">Reference proteome</keyword>
<reference evidence="1" key="1">
    <citation type="submission" date="2021-06" db="EMBL/GenBank/DDBJ databases">
        <authorList>
            <person name="Kallberg Y."/>
            <person name="Tangrot J."/>
            <person name="Rosling A."/>
        </authorList>
    </citation>
    <scope>NUCLEOTIDE SEQUENCE</scope>
    <source>
        <strain evidence="1">IL203A</strain>
    </source>
</reference>
<protein>
    <submittedName>
        <fullName evidence="1">16446_t:CDS:1</fullName>
    </submittedName>
</protein>
<organism evidence="1 2">
    <name type="scientific">Dentiscutata heterogama</name>
    <dbReference type="NCBI Taxonomy" id="1316150"/>
    <lineage>
        <taxon>Eukaryota</taxon>
        <taxon>Fungi</taxon>
        <taxon>Fungi incertae sedis</taxon>
        <taxon>Mucoromycota</taxon>
        <taxon>Glomeromycotina</taxon>
        <taxon>Glomeromycetes</taxon>
        <taxon>Diversisporales</taxon>
        <taxon>Gigasporaceae</taxon>
        <taxon>Dentiscutata</taxon>
    </lineage>
</organism>